<name>G2KUN0_FRUST</name>
<feature type="domain" description="Glycosyltransferase 2-like" evidence="2">
    <location>
        <begin position="7"/>
        <end position="130"/>
    </location>
</feature>
<dbReference type="PANTHER" id="PTHR22916">
    <property type="entry name" value="GLYCOSYLTRANSFERASE"/>
    <property type="match status" value="1"/>
</dbReference>
<dbReference type="InterPro" id="IPR029044">
    <property type="entry name" value="Nucleotide-diphossugar_trans"/>
</dbReference>
<reference evidence="3 4" key="1">
    <citation type="journal article" date="2011" name="Microb. Cell Fact.">
        <title>Genomic analysis reveals Lactobacillus sanfranciscensis as stable element in traditional sourdoughs.</title>
        <authorList>
            <person name="Vogel R.F."/>
            <person name="Pavlovic M."/>
            <person name="Ehrmann M.A."/>
            <person name="Wiezer A."/>
            <person name="Liesegang H."/>
            <person name="Offschanka S."/>
            <person name="Voget S."/>
            <person name="Angelov A."/>
            <person name="Bocker G."/>
            <person name="Liebl W."/>
        </authorList>
    </citation>
    <scope>NUCLEOTIDE SEQUENCE [LARGE SCALE GENOMIC DNA]</scope>
    <source>
        <strain evidence="3 4">TMW 1.1304</strain>
    </source>
</reference>
<keyword evidence="4" id="KW-1185">Reference proteome</keyword>
<sequence>MTNYEVSVILTTYNSTKTIERAFQSILEQKTQYPFEIIIVDDGSKDGTIEVINQYANKYHNVTSVKQQNSGLSAARNHGMQIAKGKYVMFSDDDDEYEPDYLDNVMSQMSGNKLVIAGIKKVLQNGNVELENESVLKSATSNDNLIEKYLVDNKEMDVGAWNKLYDLQVIKNNNLEFVNKTFFEDSLFVLKYLKCINYDEIGFVEKAEYVIYKRSGSITNSFQPQLGKKCQKYINDVKEIVSVDGQVSDYFNSFKARIDLYFVHRNILMNANWTASEQRKFLKPDLRFNYFKFLDKKYSVALGLAGILPSFYIKLYKKHFAK</sequence>
<evidence type="ECO:0000256" key="1">
    <source>
        <dbReference type="SAM" id="Phobius"/>
    </source>
</evidence>
<accession>G2KUN0</accession>
<organism evidence="3 4">
    <name type="scientific">Fructilactobacillus sanfranciscensis (strain TMW 1.1304)</name>
    <name type="common">Lactobacillus sanfranciscensis</name>
    <dbReference type="NCBI Taxonomy" id="714313"/>
    <lineage>
        <taxon>Bacteria</taxon>
        <taxon>Bacillati</taxon>
        <taxon>Bacillota</taxon>
        <taxon>Bacilli</taxon>
        <taxon>Lactobacillales</taxon>
        <taxon>Lactobacillaceae</taxon>
        <taxon>Fructilactobacillus</taxon>
    </lineage>
</organism>
<dbReference type="KEGG" id="lsn:LSA_12580"/>
<keyword evidence="1" id="KW-0812">Transmembrane</keyword>
<dbReference type="PANTHER" id="PTHR22916:SF3">
    <property type="entry name" value="UDP-GLCNAC:BETAGAL BETA-1,3-N-ACETYLGLUCOSAMINYLTRANSFERASE-LIKE PROTEIN 1"/>
    <property type="match status" value="1"/>
</dbReference>
<keyword evidence="1" id="KW-1133">Transmembrane helix</keyword>
<proteinExistence type="predicted"/>
<evidence type="ECO:0000313" key="3">
    <source>
        <dbReference type="EMBL" id="AEN99628.1"/>
    </source>
</evidence>
<dbReference type="HOGENOM" id="CLU_025996_25_0_9"/>
<feature type="transmembrane region" description="Helical" evidence="1">
    <location>
        <begin position="298"/>
        <end position="316"/>
    </location>
</feature>
<dbReference type="SUPFAM" id="SSF53448">
    <property type="entry name" value="Nucleotide-diphospho-sugar transferases"/>
    <property type="match status" value="1"/>
</dbReference>
<dbReference type="EMBL" id="CP002461">
    <property type="protein sequence ID" value="AEN99628.1"/>
    <property type="molecule type" value="Genomic_DNA"/>
</dbReference>
<evidence type="ECO:0000259" key="2">
    <source>
        <dbReference type="Pfam" id="PF00535"/>
    </source>
</evidence>
<keyword evidence="1" id="KW-0472">Membrane</keyword>
<dbReference type="InterPro" id="IPR001173">
    <property type="entry name" value="Glyco_trans_2-like"/>
</dbReference>
<dbReference type="eggNOG" id="COG1215">
    <property type="taxonomic scope" value="Bacteria"/>
</dbReference>
<dbReference type="CDD" id="cd00761">
    <property type="entry name" value="Glyco_tranf_GTA_type"/>
    <property type="match status" value="1"/>
</dbReference>
<dbReference type="RefSeq" id="WP_014082480.1">
    <property type="nucleotide sequence ID" value="NC_015978.1"/>
</dbReference>
<dbReference type="GO" id="GO:0016758">
    <property type="term" value="F:hexosyltransferase activity"/>
    <property type="evidence" value="ECO:0007669"/>
    <property type="project" value="UniProtKB-ARBA"/>
</dbReference>
<dbReference type="AlphaFoldDB" id="G2KUN0"/>
<dbReference type="Proteomes" id="UP000001285">
    <property type="component" value="Chromosome"/>
</dbReference>
<dbReference type="Gene3D" id="3.90.550.10">
    <property type="entry name" value="Spore Coat Polysaccharide Biosynthesis Protein SpsA, Chain A"/>
    <property type="match status" value="1"/>
</dbReference>
<dbReference type="Pfam" id="PF00535">
    <property type="entry name" value="Glycos_transf_2"/>
    <property type="match status" value="1"/>
</dbReference>
<evidence type="ECO:0000313" key="4">
    <source>
        <dbReference type="Proteomes" id="UP000001285"/>
    </source>
</evidence>
<gene>
    <name evidence="3" type="ordered locus">LSA_12580</name>
</gene>
<dbReference type="OrthoDB" id="396512at2"/>
<protein>
    <recommendedName>
        <fullName evidence="2">Glycosyltransferase 2-like domain-containing protein</fullName>
    </recommendedName>
</protein>
<dbReference type="STRING" id="714313.LSA_12580"/>